<keyword evidence="2" id="KW-0808">Transferase</keyword>
<proteinExistence type="predicted"/>
<evidence type="ECO:0000313" key="3">
    <source>
        <dbReference type="Proteomes" id="UP001245285"/>
    </source>
</evidence>
<dbReference type="CDD" id="cd03801">
    <property type="entry name" value="GT4_PimA-like"/>
    <property type="match status" value="1"/>
</dbReference>
<dbReference type="Gene3D" id="3.40.50.2000">
    <property type="entry name" value="Glycogen Phosphorylase B"/>
    <property type="match status" value="2"/>
</dbReference>
<comment type="caution">
    <text evidence="2">The sequence shown here is derived from an EMBL/GenBank/DDBJ whole genome shotgun (WGS) entry which is preliminary data.</text>
</comment>
<dbReference type="PANTHER" id="PTHR45947:SF3">
    <property type="entry name" value="SULFOQUINOVOSYL TRANSFERASE SQD2"/>
    <property type="match status" value="1"/>
</dbReference>
<gene>
    <name evidence="2" type="ORF">RM545_12150</name>
</gene>
<dbReference type="EC" id="2.4.-.-" evidence="2"/>
<name>A0ABU3CM81_9FLAO</name>
<dbReference type="SUPFAM" id="SSF53756">
    <property type="entry name" value="UDP-Glycosyltransferase/glycogen phosphorylase"/>
    <property type="match status" value="1"/>
</dbReference>
<evidence type="ECO:0000259" key="1">
    <source>
        <dbReference type="Pfam" id="PF00534"/>
    </source>
</evidence>
<accession>A0ABU3CM81</accession>
<reference evidence="2 3" key="1">
    <citation type="submission" date="2023-09" db="EMBL/GenBank/DDBJ databases">
        <authorList>
            <person name="Rey-Velasco X."/>
        </authorList>
    </citation>
    <scope>NUCLEOTIDE SEQUENCE [LARGE SCALE GENOMIC DNA]</scope>
    <source>
        <strain evidence="2 3">F260</strain>
    </source>
</reference>
<feature type="domain" description="Glycosyl transferase family 1" evidence="1">
    <location>
        <begin position="194"/>
        <end position="358"/>
    </location>
</feature>
<keyword evidence="2" id="KW-0328">Glycosyltransferase</keyword>
<protein>
    <submittedName>
        <fullName evidence="2">Glycosyltransferase family 4 protein</fullName>
        <ecNumber evidence="2">2.4.-.-</ecNumber>
    </submittedName>
</protein>
<evidence type="ECO:0000313" key="2">
    <source>
        <dbReference type="EMBL" id="MDT0647444.1"/>
    </source>
</evidence>
<dbReference type="PANTHER" id="PTHR45947">
    <property type="entry name" value="SULFOQUINOVOSYL TRANSFERASE SQD2"/>
    <property type="match status" value="1"/>
</dbReference>
<dbReference type="InterPro" id="IPR050194">
    <property type="entry name" value="Glycosyltransferase_grp1"/>
</dbReference>
<dbReference type="Proteomes" id="UP001245285">
    <property type="component" value="Unassembled WGS sequence"/>
</dbReference>
<dbReference type="InterPro" id="IPR001296">
    <property type="entry name" value="Glyco_trans_1"/>
</dbReference>
<dbReference type="GO" id="GO:0016757">
    <property type="term" value="F:glycosyltransferase activity"/>
    <property type="evidence" value="ECO:0007669"/>
    <property type="project" value="UniProtKB-KW"/>
</dbReference>
<organism evidence="2 3">
    <name type="scientific">Autumnicola lenta</name>
    <dbReference type="NCBI Taxonomy" id="3075593"/>
    <lineage>
        <taxon>Bacteria</taxon>
        <taxon>Pseudomonadati</taxon>
        <taxon>Bacteroidota</taxon>
        <taxon>Flavobacteriia</taxon>
        <taxon>Flavobacteriales</taxon>
        <taxon>Flavobacteriaceae</taxon>
        <taxon>Autumnicola</taxon>
    </lineage>
</organism>
<dbReference type="EMBL" id="JAVRHO010000016">
    <property type="protein sequence ID" value="MDT0647444.1"/>
    <property type="molecule type" value="Genomic_DNA"/>
</dbReference>
<sequence>MRSYQRKNILIFIDWFLPGYKAGGPIQSVVNLINHLGDEFEFDVVTSNKDLGEDTAYPNIVFNRWSKNGNYRVTYLDEAHQNIQRYREILTAKEYDAVYFNSLFSVNFTLKPLLLLRRSKIKIILAPRGMLGAGALQIKPLKKKLFLNLFRLSGFSHRIHWHATAASEAAEIKKHFGNKTKVKIATNLSAVMPEAFPKKIKETGYLNLFFLSRISKKKNLKAALQFLSEVNKQFQINFSIVGPVEEEKYWQECQQVIEGLPENVIVKNMGAVPNHELREQLKDQHFMLLPTFHENFGHVIMESWQNACPVIISDQTPWEKLEKQRIGFDISLSKPDEFIKSLEKSAAMDQEEYDTWSQASFNFAKEYCNNPKAIEDSRKLFL</sequence>
<dbReference type="Pfam" id="PF00534">
    <property type="entry name" value="Glycos_transf_1"/>
    <property type="match status" value="1"/>
</dbReference>
<keyword evidence="3" id="KW-1185">Reference proteome</keyword>
<dbReference type="RefSeq" id="WP_311495550.1">
    <property type="nucleotide sequence ID" value="NZ_JAVRHO010000016.1"/>
</dbReference>